<feature type="transmembrane region" description="Helical" evidence="5">
    <location>
        <begin position="7"/>
        <end position="27"/>
    </location>
</feature>
<dbReference type="EMBL" id="MHKL01000010">
    <property type="protein sequence ID" value="OGY89687.1"/>
    <property type="molecule type" value="Genomic_DNA"/>
</dbReference>
<feature type="transmembrane region" description="Helical" evidence="5">
    <location>
        <begin position="210"/>
        <end position="230"/>
    </location>
</feature>
<organism evidence="7 8">
    <name type="scientific">Candidatus Komeilibacteria bacterium RIFCSPLOWO2_01_FULL_45_10</name>
    <dbReference type="NCBI Taxonomy" id="1798550"/>
    <lineage>
        <taxon>Bacteria</taxon>
        <taxon>Candidatus Komeiliibacteriota</taxon>
    </lineage>
</organism>
<evidence type="ECO:0000313" key="7">
    <source>
        <dbReference type="EMBL" id="OGY89687.1"/>
    </source>
</evidence>
<dbReference type="STRING" id="1798550.A2927_02545"/>
<name>A0A1G2BN39_9BACT</name>
<accession>A0A1G2BN39</accession>
<evidence type="ECO:0000256" key="2">
    <source>
        <dbReference type="ARBA" id="ARBA00022692"/>
    </source>
</evidence>
<dbReference type="AlphaFoldDB" id="A0A1G2BN39"/>
<feature type="transmembrane region" description="Helical" evidence="5">
    <location>
        <begin position="383"/>
        <end position="407"/>
    </location>
</feature>
<gene>
    <name evidence="7" type="ORF">A2927_02545</name>
</gene>
<feature type="transmembrane region" description="Helical" evidence="5">
    <location>
        <begin position="42"/>
        <end position="64"/>
    </location>
</feature>
<dbReference type="Pfam" id="PF04932">
    <property type="entry name" value="Wzy_C"/>
    <property type="match status" value="1"/>
</dbReference>
<comment type="subcellular location">
    <subcellularLocation>
        <location evidence="1">Membrane</location>
        <topology evidence="1">Multi-pass membrane protein</topology>
    </subcellularLocation>
</comment>
<protein>
    <recommendedName>
        <fullName evidence="6">O-antigen ligase-related domain-containing protein</fullName>
    </recommendedName>
</protein>
<feature type="domain" description="O-antigen ligase-related" evidence="6">
    <location>
        <begin position="253"/>
        <end position="400"/>
    </location>
</feature>
<dbReference type="InterPro" id="IPR007016">
    <property type="entry name" value="O-antigen_ligase-rel_domated"/>
</dbReference>
<sequence>MKIINKLINYGLCLFVFLLPWQTRWIFKDATIKGGVWEYGRYSLYGTEILLIILLILEVIRWLMHYRRLNNQQRSEEVKNELKGVKLWIILFSILAALSILWATDKGLSWYYWIKLIEGVGLFWLITSYKLLATSYPSTPLGAGKLQLSLIGAGFIQALLGIYQFFTQSTFGSKWLGLPLIETTDLGASVVEFLDQRWLRAYGALPHPNILGGFLALTLILTIFSLWRFYQQTSSMTIIPKKLYWLTVFYWFSLGVMFLGLVVTFSRGAWLAFLAALLYLVFHSLKNKLKMEKTVLLKTAVLFILILGTFLIGFPRQLFTARLTAQGRLERYSIQERLTSFGQAKEIFKQSPIWGNGLGNYTVALQKIKPNQWVWAYQPVHNWYLLTLGELGVMGLLLLLILLFHFFKSAGAASRSLLILLLTIGLFDHYLWSLYFGLIFVWLILALTKKHETTG</sequence>
<evidence type="ECO:0000256" key="1">
    <source>
        <dbReference type="ARBA" id="ARBA00004141"/>
    </source>
</evidence>
<dbReference type="InterPro" id="IPR051533">
    <property type="entry name" value="WaaL-like"/>
</dbReference>
<dbReference type="PANTHER" id="PTHR37422:SF23">
    <property type="entry name" value="TEICHURONIC ACID BIOSYNTHESIS PROTEIN TUAE"/>
    <property type="match status" value="1"/>
</dbReference>
<proteinExistence type="predicted"/>
<dbReference type="Proteomes" id="UP000178849">
    <property type="component" value="Unassembled WGS sequence"/>
</dbReference>
<feature type="transmembrane region" description="Helical" evidence="5">
    <location>
        <begin position="268"/>
        <end position="283"/>
    </location>
</feature>
<feature type="transmembrane region" description="Helical" evidence="5">
    <location>
        <begin position="85"/>
        <end position="104"/>
    </location>
</feature>
<reference evidence="7 8" key="1">
    <citation type="journal article" date="2016" name="Nat. Commun.">
        <title>Thousands of microbial genomes shed light on interconnected biogeochemical processes in an aquifer system.</title>
        <authorList>
            <person name="Anantharaman K."/>
            <person name="Brown C.T."/>
            <person name="Hug L.A."/>
            <person name="Sharon I."/>
            <person name="Castelle C.J."/>
            <person name="Probst A.J."/>
            <person name="Thomas B.C."/>
            <person name="Singh A."/>
            <person name="Wilkins M.J."/>
            <person name="Karaoz U."/>
            <person name="Brodie E.L."/>
            <person name="Williams K.H."/>
            <person name="Hubbard S.S."/>
            <person name="Banfield J.F."/>
        </authorList>
    </citation>
    <scope>NUCLEOTIDE SEQUENCE [LARGE SCALE GENOMIC DNA]</scope>
</reference>
<evidence type="ECO:0000256" key="3">
    <source>
        <dbReference type="ARBA" id="ARBA00022989"/>
    </source>
</evidence>
<feature type="transmembrane region" description="Helical" evidence="5">
    <location>
        <begin position="419"/>
        <end position="445"/>
    </location>
</feature>
<feature type="transmembrane region" description="Helical" evidence="5">
    <location>
        <begin position="148"/>
        <end position="166"/>
    </location>
</feature>
<feature type="transmembrane region" description="Helical" evidence="5">
    <location>
        <begin position="110"/>
        <end position="127"/>
    </location>
</feature>
<evidence type="ECO:0000313" key="8">
    <source>
        <dbReference type="Proteomes" id="UP000178849"/>
    </source>
</evidence>
<evidence type="ECO:0000256" key="4">
    <source>
        <dbReference type="ARBA" id="ARBA00023136"/>
    </source>
</evidence>
<dbReference type="PANTHER" id="PTHR37422">
    <property type="entry name" value="TEICHURONIC ACID BIOSYNTHESIS PROTEIN TUAE"/>
    <property type="match status" value="1"/>
</dbReference>
<comment type="caution">
    <text evidence="7">The sequence shown here is derived from an EMBL/GenBank/DDBJ whole genome shotgun (WGS) entry which is preliminary data.</text>
</comment>
<evidence type="ECO:0000259" key="6">
    <source>
        <dbReference type="Pfam" id="PF04932"/>
    </source>
</evidence>
<feature type="transmembrane region" description="Helical" evidence="5">
    <location>
        <begin position="295"/>
        <end position="314"/>
    </location>
</feature>
<evidence type="ECO:0000256" key="5">
    <source>
        <dbReference type="SAM" id="Phobius"/>
    </source>
</evidence>
<dbReference type="GO" id="GO:0016020">
    <property type="term" value="C:membrane"/>
    <property type="evidence" value="ECO:0007669"/>
    <property type="project" value="UniProtKB-SubCell"/>
</dbReference>
<keyword evidence="4 5" id="KW-0472">Membrane</keyword>
<keyword evidence="2 5" id="KW-0812">Transmembrane</keyword>
<keyword evidence="3 5" id="KW-1133">Transmembrane helix</keyword>
<feature type="transmembrane region" description="Helical" evidence="5">
    <location>
        <begin position="242"/>
        <end position="262"/>
    </location>
</feature>